<feature type="compositionally biased region" description="Basic and acidic residues" evidence="5">
    <location>
        <begin position="507"/>
        <end position="596"/>
    </location>
</feature>
<dbReference type="Pfam" id="PF23322">
    <property type="entry name" value="PPIase_AIP"/>
    <property type="match status" value="1"/>
</dbReference>
<protein>
    <submittedName>
        <fullName evidence="7">(spotted green pufferfish) hypothetical protein</fullName>
    </submittedName>
</protein>
<evidence type="ECO:0000256" key="1">
    <source>
        <dbReference type="ARBA" id="ARBA00004496"/>
    </source>
</evidence>
<dbReference type="Gene3D" id="1.25.40.10">
    <property type="entry name" value="Tetratricopeptide repeat domain"/>
    <property type="match status" value="2"/>
</dbReference>
<keyword evidence="2" id="KW-0963">Cytoplasm</keyword>
<dbReference type="AlphaFoldDB" id="Q4RP46"/>
<dbReference type="PANTHER" id="PTHR11242">
    <property type="entry name" value="ARYL HYDROCARBON RECEPTOR INTERACTING PROTEIN RELATED"/>
    <property type="match status" value="1"/>
</dbReference>
<evidence type="ECO:0000256" key="3">
    <source>
        <dbReference type="ARBA" id="ARBA00022737"/>
    </source>
</evidence>
<feature type="domain" description="AIP/AIPL N-terminal FKBP-type PPIase" evidence="6">
    <location>
        <begin position="20"/>
        <end position="148"/>
    </location>
</feature>
<dbReference type="InterPro" id="IPR039663">
    <property type="entry name" value="AIP/AIPL1/TTC9"/>
</dbReference>
<dbReference type="GO" id="GO:0005737">
    <property type="term" value="C:cytoplasm"/>
    <property type="evidence" value="ECO:0007669"/>
    <property type="project" value="UniProtKB-SubCell"/>
</dbReference>
<keyword evidence="3" id="KW-0677">Repeat</keyword>
<reference evidence="7" key="2">
    <citation type="submission" date="2004-02" db="EMBL/GenBank/DDBJ databases">
        <authorList>
            <consortium name="Genoscope"/>
            <consortium name="Whitehead Institute Centre for Genome Research"/>
        </authorList>
    </citation>
    <scope>NUCLEOTIDE SEQUENCE</scope>
</reference>
<comment type="subcellular location">
    <subcellularLocation>
        <location evidence="1">Cytoplasm</location>
    </subcellularLocation>
</comment>
<dbReference type="SMART" id="SM00028">
    <property type="entry name" value="TPR"/>
    <property type="match status" value="4"/>
</dbReference>
<feature type="non-terminal residue" evidence="7">
    <location>
        <position position="1"/>
    </location>
</feature>
<dbReference type="EMBL" id="CAAE01015008">
    <property type="protein sequence ID" value="CAG09836.1"/>
    <property type="molecule type" value="Genomic_DNA"/>
</dbReference>
<dbReference type="SUPFAM" id="SSF54534">
    <property type="entry name" value="FKBP-like"/>
    <property type="match status" value="1"/>
</dbReference>
<comment type="caution">
    <text evidence="7">The sequence shown here is derived from an EMBL/GenBank/DDBJ whole genome shotgun (WGS) entry which is preliminary data.</text>
</comment>
<name>Q4RP46_TETNG</name>
<sequence length="627" mass="73170">INHPGVRKKILAGGTGPLPHFPPGTKLVFHFQTLLDNFERTIIDDSRLAGRPAEIFVGKMFKMEVWETLLTSMRVGEVAEFWCDAVHTGLYPIVSKGMRLIAQGKDPLEGQKHMCGMGNLFHYHSTGFPELDELMRTPQPLLFIMELLQVGDPMSYHRESWMMEKDEKLQTVPLLHMQGNALVKQRQFREAASRYKEAVLLLKTVQSREMPGDVDYINLGRMIIPLELNYCQCMLELEEYYEVIEHTDELLQKHRDCVKGYYKRAKAHAAVWNEKEARRDFNMVASLDVTLASLVGRELRALSERMKEKSEGKDWQQMLRLIMLLQDEGNFLIKEKRFQEASAKFTEALEYVDALRNMVDRKSEDLESLEKVCLPLSLNLSQCLLELQQHQQVVELNDKLLEKHKGNFKATYQRARAHAALCHEDEARRDFDMVEKLDPKFKPFIRQELKKLGERMRAVHARQHKTYWDTTQEKWQGSEEKDAERKKIQSEKEKKADQRTSKSKANKKVETSESEQDKEKEKSESEQEKGKGESEQDKEKEKSESEQDQEKEKSESEQEKGKGESEQDKEKEKSESELDKKEEKSDKEIEKGKSELVEEEERSEFEKGKSESEQDKQKEKNESEQKK</sequence>
<dbReference type="KEGG" id="tng:GSTEN00031281G001"/>
<dbReference type="InterPro" id="IPR056277">
    <property type="entry name" value="PPIase_AIP"/>
</dbReference>
<evidence type="ECO:0000313" key="7">
    <source>
        <dbReference type="EMBL" id="CAG09836.1"/>
    </source>
</evidence>
<dbReference type="OrthoDB" id="5829758at2759"/>
<gene>
    <name evidence="7" type="ORF">GSTENG00031281001</name>
</gene>
<evidence type="ECO:0000259" key="6">
    <source>
        <dbReference type="Pfam" id="PF23322"/>
    </source>
</evidence>
<evidence type="ECO:0000256" key="4">
    <source>
        <dbReference type="ARBA" id="ARBA00022803"/>
    </source>
</evidence>
<dbReference type="Gene3D" id="3.10.50.40">
    <property type="match status" value="1"/>
</dbReference>
<feature type="compositionally biased region" description="Basic and acidic residues" evidence="5">
    <location>
        <begin position="476"/>
        <end position="500"/>
    </location>
</feature>
<feature type="compositionally biased region" description="Basic and acidic residues" evidence="5">
    <location>
        <begin position="604"/>
        <end position="627"/>
    </location>
</feature>
<proteinExistence type="predicted"/>
<dbReference type="InterPro" id="IPR046357">
    <property type="entry name" value="PPIase_dom_sf"/>
</dbReference>
<dbReference type="InterPro" id="IPR019734">
    <property type="entry name" value="TPR_rpt"/>
</dbReference>
<accession>Q4RP46</accession>
<dbReference type="SUPFAM" id="SSF48452">
    <property type="entry name" value="TPR-like"/>
    <property type="match status" value="2"/>
</dbReference>
<reference evidence="7" key="1">
    <citation type="journal article" date="2004" name="Nature">
        <title>Genome duplication in the teleost fish Tetraodon nigroviridis reveals the early vertebrate proto-karyotype.</title>
        <authorList>
            <person name="Jaillon O."/>
            <person name="Aury J.-M."/>
            <person name="Brunet F."/>
            <person name="Petit J.-L."/>
            <person name="Stange-Thomann N."/>
            <person name="Mauceli E."/>
            <person name="Bouneau L."/>
            <person name="Fischer C."/>
            <person name="Ozouf-Costaz C."/>
            <person name="Bernot A."/>
            <person name="Nicaud S."/>
            <person name="Jaffe D."/>
            <person name="Fisher S."/>
            <person name="Lutfalla G."/>
            <person name="Dossat C."/>
            <person name="Segurens B."/>
            <person name="Dasilva C."/>
            <person name="Salanoubat M."/>
            <person name="Levy M."/>
            <person name="Boudet N."/>
            <person name="Castellano S."/>
            <person name="Anthouard V."/>
            <person name="Jubin C."/>
            <person name="Castelli V."/>
            <person name="Katinka M."/>
            <person name="Vacherie B."/>
            <person name="Biemont C."/>
            <person name="Skalli Z."/>
            <person name="Cattolico L."/>
            <person name="Poulain J."/>
            <person name="De Berardinis V."/>
            <person name="Cruaud C."/>
            <person name="Duprat S."/>
            <person name="Brottier P."/>
            <person name="Coutanceau J.-P."/>
            <person name="Gouzy J."/>
            <person name="Parra G."/>
            <person name="Lardier G."/>
            <person name="Chapple C."/>
            <person name="McKernan K.J."/>
            <person name="McEwan P."/>
            <person name="Bosak S."/>
            <person name="Kellis M."/>
            <person name="Volff J.-N."/>
            <person name="Guigo R."/>
            <person name="Zody M.C."/>
            <person name="Mesirov J."/>
            <person name="Lindblad-Toh K."/>
            <person name="Birren B."/>
            <person name="Nusbaum C."/>
            <person name="Kahn D."/>
            <person name="Robinson-Rechavi M."/>
            <person name="Laudet V."/>
            <person name="Schachter V."/>
            <person name="Quetier F."/>
            <person name="Saurin W."/>
            <person name="Scarpelli C."/>
            <person name="Wincker P."/>
            <person name="Lander E.S."/>
            <person name="Weissenbach J."/>
            <person name="Roest Crollius H."/>
        </authorList>
    </citation>
    <scope>NUCLEOTIDE SEQUENCE [LARGE SCALE GENOMIC DNA]</scope>
</reference>
<dbReference type="InterPro" id="IPR011990">
    <property type="entry name" value="TPR-like_helical_dom_sf"/>
</dbReference>
<dbReference type="GO" id="GO:0003755">
    <property type="term" value="F:peptidyl-prolyl cis-trans isomerase activity"/>
    <property type="evidence" value="ECO:0007669"/>
    <property type="project" value="InterPro"/>
</dbReference>
<evidence type="ECO:0000256" key="2">
    <source>
        <dbReference type="ARBA" id="ARBA00022490"/>
    </source>
</evidence>
<keyword evidence="4" id="KW-0802">TPR repeat</keyword>
<evidence type="ECO:0000256" key="5">
    <source>
        <dbReference type="SAM" id="MobiDB-lite"/>
    </source>
</evidence>
<dbReference type="FunFam" id="1.25.40.10:FF:000052">
    <property type="entry name" value="Aryl-hydrocarbon-interacting protein-like 1"/>
    <property type="match status" value="1"/>
</dbReference>
<dbReference type="PANTHER" id="PTHR11242:SF1">
    <property type="entry name" value="PPIASE FKBP-TYPE DOMAIN-CONTAINING PROTEIN"/>
    <property type="match status" value="1"/>
</dbReference>
<organism evidence="7">
    <name type="scientific">Tetraodon nigroviridis</name>
    <name type="common">Spotted green pufferfish</name>
    <name type="synonym">Chelonodon nigroviridis</name>
    <dbReference type="NCBI Taxonomy" id="99883"/>
    <lineage>
        <taxon>Eukaryota</taxon>
        <taxon>Metazoa</taxon>
        <taxon>Chordata</taxon>
        <taxon>Craniata</taxon>
        <taxon>Vertebrata</taxon>
        <taxon>Euteleostomi</taxon>
        <taxon>Actinopterygii</taxon>
        <taxon>Neopterygii</taxon>
        <taxon>Teleostei</taxon>
        <taxon>Neoteleostei</taxon>
        <taxon>Acanthomorphata</taxon>
        <taxon>Eupercaria</taxon>
        <taxon>Tetraodontiformes</taxon>
        <taxon>Tetradontoidea</taxon>
        <taxon>Tetraodontidae</taxon>
        <taxon>Tetraodon</taxon>
    </lineage>
</organism>
<feature type="region of interest" description="Disordered" evidence="5">
    <location>
        <begin position="470"/>
        <end position="627"/>
    </location>
</feature>